<accession>A0ACC6TN71</accession>
<evidence type="ECO:0000313" key="1">
    <source>
        <dbReference type="EMBL" id="MEW9491322.1"/>
    </source>
</evidence>
<protein>
    <submittedName>
        <fullName evidence="1">FAD-binding oxidoreductase</fullName>
        <ecNumber evidence="1">1.-.-.-</ecNumber>
    </submittedName>
</protein>
<sequence length="296" mass="33185">MYDLAVIGGGVTGLLLANRFQHEKVVLIDDGDSKNSKASLWSVMPPLCGDLYDDCISAEKAYEELCERLGVPFRRVHIIRKPEKGLNGKKISREDIRALEPSIDLDEAEYFDNGLFVEGEDLLMKLRENLNVVKAEVVEVVRKGNRVESVLTTKGEIKASNFAFTTGFKTSSLFPEIPLQLYKGHLITTRKVGLRGILIYKDRIAVEGRYLYLNGDSVKDTSKEVNYEEVNRTLRTLSEVLSVDTQDISVRVGFRTVSQDGRPIVRKVAENALLVTGYRFGFALAPVLVERARSQL</sequence>
<reference evidence="1" key="1">
    <citation type="submission" date="2024-07" db="EMBL/GenBank/DDBJ databases">
        <title>Metagenome and Metagenome-Assembled Genomes of Archaea from a hot spring from the geothermal field of Los Azufres, Mexico.</title>
        <authorList>
            <person name="Marin-Paredes R."/>
            <person name="Martinez-Romero E."/>
            <person name="Servin-Garciduenas L.E."/>
        </authorList>
    </citation>
    <scope>NUCLEOTIDE SEQUENCE</scope>
    <source>
        <strain evidence="1">AZ1-454</strain>
    </source>
</reference>
<keyword evidence="1" id="KW-0560">Oxidoreductase</keyword>
<organism evidence="1 2">
    <name type="scientific">Candidatus Aramenus sulfurataquae</name>
    <dbReference type="NCBI Taxonomy" id="1326980"/>
    <lineage>
        <taxon>Archaea</taxon>
        <taxon>Thermoproteota</taxon>
        <taxon>Thermoprotei</taxon>
        <taxon>Sulfolobales</taxon>
        <taxon>Sulfolobaceae</taxon>
        <taxon>Candidatus Aramenus</taxon>
    </lineage>
</organism>
<name>A0ACC6TN71_9CREN</name>
<proteinExistence type="predicted"/>
<evidence type="ECO:0000313" key="2">
    <source>
        <dbReference type="Proteomes" id="UP000053480"/>
    </source>
</evidence>
<dbReference type="EC" id="1.-.-.-" evidence="1"/>
<comment type="caution">
    <text evidence="1">The sequence shown here is derived from an EMBL/GenBank/DDBJ whole genome shotgun (WGS) entry which is preliminary data.</text>
</comment>
<dbReference type="Proteomes" id="UP000053480">
    <property type="component" value="Unassembled WGS sequence"/>
</dbReference>
<gene>
    <name evidence="1" type="ORF">TQ35_0003845</name>
</gene>
<dbReference type="EMBL" id="JZWS03000003">
    <property type="protein sequence ID" value="MEW9491322.1"/>
    <property type="molecule type" value="Genomic_DNA"/>
</dbReference>